<organism evidence="1">
    <name type="scientific">Athelia psychrophila</name>
    <dbReference type="NCBI Taxonomy" id="1759441"/>
    <lineage>
        <taxon>Eukaryota</taxon>
        <taxon>Fungi</taxon>
        <taxon>Dikarya</taxon>
        <taxon>Basidiomycota</taxon>
        <taxon>Agaricomycotina</taxon>
        <taxon>Agaricomycetes</taxon>
        <taxon>Agaricomycetidae</taxon>
        <taxon>Atheliales</taxon>
        <taxon>Atheliaceae</taxon>
        <taxon>Athelia</taxon>
    </lineage>
</organism>
<dbReference type="SUPFAM" id="SSF53098">
    <property type="entry name" value="Ribonuclease H-like"/>
    <property type="match status" value="1"/>
</dbReference>
<sequence length="136" mass="15399">MCHLTLSFDGWSSKNHDKIYTALVTTPQHHSFLFDYLILTSLATIADSLCEDLSKIITRLSAEAFSMIVSDTTGNVKKCRCLICKLWGWILDCPDPAHRLDLMVEDIIAGSKIFLVIKPFRAASLFENYEHHLCAH</sequence>
<dbReference type="OrthoDB" id="3236755at2759"/>
<proteinExistence type="predicted"/>
<dbReference type="AlphaFoldDB" id="A0A167SM81"/>
<gene>
    <name evidence="1" type="ORF">FIBSPDRAFT_970560</name>
</gene>
<accession>A0A167SM81</accession>
<name>A0A167SM81_9AGAM</name>
<reference evidence="1" key="1">
    <citation type="journal article" date="2016" name="Mol. Biol. Evol.">
        <title>Comparative Genomics of Early-Diverging Mushroom-Forming Fungi Provides Insights into the Origins of Lignocellulose Decay Capabilities.</title>
        <authorList>
            <person name="Nagy L.G."/>
            <person name="Riley R."/>
            <person name="Tritt A."/>
            <person name="Adam C."/>
            <person name="Daum C."/>
            <person name="Floudas D."/>
            <person name="Sun H."/>
            <person name="Yadav J.S."/>
            <person name="Pangilinan J."/>
            <person name="Larsson K.H."/>
            <person name="Matsuura K."/>
            <person name="Barry K."/>
            <person name="Labutti K."/>
            <person name="Kuo R."/>
            <person name="Ohm R.A."/>
            <person name="Bhattacharya S.S."/>
            <person name="Shirouzu T."/>
            <person name="Yoshinaga Y."/>
            <person name="Martin F.M."/>
            <person name="Grigoriev I.V."/>
            <person name="Hibbett D.S."/>
        </authorList>
    </citation>
    <scope>NUCLEOTIDE SEQUENCE [LARGE SCALE GENOMIC DNA]</scope>
    <source>
        <strain evidence="1">CBS 109695</strain>
    </source>
</reference>
<dbReference type="InterPro" id="IPR012337">
    <property type="entry name" value="RNaseH-like_sf"/>
</dbReference>
<protein>
    <recommendedName>
        <fullName evidence="2">DUF659 domain-containing protein</fullName>
    </recommendedName>
</protein>
<dbReference type="EMBL" id="KV419095">
    <property type="protein sequence ID" value="KZP02060.1"/>
    <property type="molecule type" value="Genomic_DNA"/>
</dbReference>
<evidence type="ECO:0008006" key="2">
    <source>
        <dbReference type="Google" id="ProtNLM"/>
    </source>
</evidence>
<evidence type="ECO:0000313" key="1">
    <source>
        <dbReference type="EMBL" id="KZP02060.1"/>
    </source>
</evidence>